<dbReference type="InterPro" id="IPR001753">
    <property type="entry name" value="Enoyl-CoA_hydra/iso"/>
</dbReference>
<dbReference type="Gene3D" id="3.90.226.10">
    <property type="entry name" value="2-enoyl-CoA Hydratase, Chain A, domain 1"/>
    <property type="match status" value="1"/>
</dbReference>
<dbReference type="PROSITE" id="PS00166">
    <property type="entry name" value="ENOYL_COA_HYDRATASE"/>
    <property type="match status" value="1"/>
</dbReference>
<dbReference type="PANTHER" id="PTHR43459:SF1">
    <property type="entry name" value="EG:BACN32G11.4 PROTEIN"/>
    <property type="match status" value="1"/>
</dbReference>
<evidence type="ECO:0000256" key="2">
    <source>
        <dbReference type="RuleBase" id="RU003707"/>
    </source>
</evidence>
<proteinExistence type="inferred from homology"/>
<accession>A0A1A9GK14</accession>
<dbReference type="PANTHER" id="PTHR43459">
    <property type="entry name" value="ENOYL-COA HYDRATASE"/>
    <property type="match status" value="1"/>
</dbReference>
<dbReference type="RefSeq" id="WP_068109313.1">
    <property type="nucleotide sequence ID" value="NZ_CP015079.1"/>
</dbReference>
<name>A0A1A9GK14_9ACTN</name>
<dbReference type="CDD" id="cd06558">
    <property type="entry name" value="crotonase-like"/>
    <property type="match status" value="1"/>
</dbReference>
<dbReference type="STRING" id="1300347.I601_2179"/>
<evidence type="ECO:0000313" key="4">
    <source>
        <dbReference type="Proteomes" id="UP000077868"/>
    </source>
</evidence>
<gene>
    <name evidence="3" type="primary">paaG_2</name>
    <name evidence="3" type="ORF">I601_2179</name>
</gene>
<dbReference type="Proteomes" id="UP000077868">
    <property type="component" value="Chromosome"/>
</dbReference>
<dbReference type="InterPro" id="IPR014748">
    <property type="entry name" value="Enoyl-CoA_hydra_C"/>
</dbReference>
<evidence type="ECO:0000313" key="3">
    <source>
        <dbReference type="EMBL" id="ANH38604.1"/>
    </source>
</evidence>
<evidence type="ECO:0000256" key="1">
    <source>
        <dbReference type="ARBA" id="ARBA00005254"/>
    </source>
</evidence>
<organism evidence="3 4">
    <name type="scientific">Nocardioides dokdonensis FR1436</name>
    <dbReference type="NCBI Taxonomy" id="1300347"/>
    <lineage>
        <taxon>Bacteria</taxon>
        <taxon>Bacillati</taxon>
        <taxon>Actinomycetota</taxon>
        <taxon>Actinomycetes</taxon>
        <taxon>Propionibacteriales</taxon>
        <taxon>Nocardioidaceae</taxon>
        <taxon>Nocardioides</taxon>
    </lineage>
</organism>
<dbReference type="Gene3D" id="1.10.12.10">
    <property type="entry name" value="Lyase 2-enoyl-coa Hydratase, Chain A, domain 2"/>
    <property type="match status" value="1"/>
</dbReference>
<dbReference type="GO" id="GO:0016853">
    <property type="term" value="F:isomerase activity"/>
    <property type="evidence" value="ECO:0007669"/>
    <property type="project" value="UniProtKB-KW"/>
</dbReference>
<dbReference type="SUPFAM" id="SSF52096">
    <property type="entry name" value="ClpP/crotonase"/>
    <property type="match status" value="1"/>
</dbReference>
<sequence length="276" mass="28458">MTSETPATGTPDSPAPTVLLSTADGVATITLNRPGAMNSLDNATKDLLLETVRGVAADPEVRCVVLTGTGRAFCTGQDLKEHIELLENGGSDALFRTVDEHYNPLVTLIAQMDKPVVAAVNGVAAGAGASLAMACDMRIVADTAGFNLAFAGVGLSCDTGASIHLPILVGRAKAMELLYFPRTVPAAEALELGLATTVVPADALGDEVAALAARLAAGPTLAFGAMRRSVAHSASHGFEESLAFESAMMTRTGASEDHRGAVEAFVAKQRPQFRGR</sequence>
<comment type="similarity">
    <text evidence="1 2">Belongs to the enoyl-CoA hydratase/isomerase family.</text>
</comment>
<dbReference type="InterPro" id="IPR029045">
    <property type="entry name" value="ClpP/crotonase-like_dom_sf"/>
</dbReference>
<dbReference type="OrthoDB" id="8452484at2"/>
<dbReference type="AlphaFoldDB" id="A0A1A9GK14"/>
<dbReference type="Pfam" id="PF00378">
    <property type="entry name" value="ECH_1"/>
    <property type="match status" value="1"/>
</dbReference>
<dbReference type="EC" id="5.3.3.18" evidence="3"/>
<protein>
    <submittedName>
        <fullName evidence="3">1,2-epoxyphenylacetyl-CoA isomerase</fullName>
        <ecNumber evidence="3">5.3.3.18</ecNumber>
    </submittedName>
</protein>
<dbReference type="EMBL" id="CP015079">
    <property type="protein sequence ID" value="ANH38604.1"/>
    <property type="molecule type" value="Genomic_DNA"/>
</dbReference>
<dbReference type="KEGG" id="ndk:I601_2179"/>
<dbReference type="PATRIC" id="fig|1300347.3.peg.2174"/>
<reference evidence="3 4" key="1">
    <citation type="submission" date="2016-03" db="EMBL/GenBank/DDBJ databases">
        <title>Complete genome sequence of a soil Actinobacterium, Nocardioides dokdonensis FR1436.</title>
        <authorList>
            <person name="Kwon S.-K."/>
            <person name="Kim K."/>
            <person name="Kim J.F."/>
        </authorList>
    </citation>
    <scope>NUCLEOTIDE SEQUENCE [LARGE SCALE GENOMIC DNA]</scope>
    <source>
        <strain evidence="3 4">FR1436</strain>
    </source>
</reference>
<dbReference type="InterPro" id="IPR018376">
    <property type="entry name" value="Enoyl-CoA_hyd/isom_CS"/>
</dbReference>
<keyword evidence="4" id="KW-1185">Reference proteome</keyword>
<keyword evidence="3" id="KW-0413">Isomerase</keyword>